<evidence type="ECO:0000259" key="5">
    <source>
        <dbReference type="PROSITE" id="PS50089"/>
    </source>
</evidence>
<dbReference type="PANTHER" id="PTHR31150">
    <property type="entry name" value="EXPRESSED PROTEIN"/>
    <property type="match status" value="1"/>
</dbReference>
<dbReference type="Gene3D" id="3.30.40.10">
    <property type="entry name" value="Zinc/RING finger domain, C3HC4 (zinc finger)"/>
    <property type="match status" value="1"/>
</dbReference>
<feature type="domain" description="RING-type" evidence="5">
    <location>
        <begin position="158"/>
        <end position="218"/>
    </location>
</feature>
<gene>
    <name evidence="6" type="ORF">KP509_35G048800</name>
</gene>
<proteinExistence type="predicted"/>
<dbReference type="EMBL" id="CM035440">
    <property type="protein sequence ID" value="KAH7282819.1"/>
    <property type="molecule type" value="Genomic_DNA"/>
</dbReference>
<accession>A0A8T2QFZ7</accession>
<keyword evidence="1" id="KW-0479">Metal-binding</keyword>
<dbReference type="SMART" id="SM00184">
    <property type="entry name" value="RING"/>
    <property type="match status" value="1"/>
</dbReference>
<keyword evidence="7" id="KW-1185">Reference proteome</keyword>
<dbReference type="InterPro" id="IPR018957">
    <property type="entry name" value="Znf_C3HC4_RING-type"/>
</dbReference>
<organism evidence="6 7">
    <name type="scientific">Ceratopteris richardii</name>
    <name type="common">Triangle waterfern</name>
    <dbReference type="NCBI Taxonomy" id="49495"/>
    <lineage>
        <taxon>Eukaryota</taxon>
        <taxon>Viridiplantae</taxon>
        <taxon>Streptophyta</taxon>
        <taxon>Embryophyta</taxon>
        <taxon>Tracheophyta</taxon>
        <taxon>Polypodiopsida</taxon>
        <taxon>Polypodiidae</taxon>
        <taxon>Polypodiales</taxon>
        <taxon>Pteridineae</taxon>
        <taxon>Pteridaceae</taxon>
        <taxon>Parkerioideae</taxon>
        <taxon>Ceratopteris</taxon>
    </lineage>
</organism>
<dbReference type="Proteomes" id="UP000825935">
    <property type="component" value="Chromosome 35"/>
</dbReference>
<dbReference type="Pfam" id="PF00097">
    <property type="entry name" value="zf-C3HC4"/>
    <property type="match status" value="1"/>
</dbReference>
<name>A0A8T2QFZ7_CERRI</name>
<dbReference type="AlphaFoldDB" id="A0A8T2QFZ7"/>
<dbReference type="InterPro" id="IPR013083">
    <property type="entry name" value="Znf_RING/FYVE/PHD"/>
</dbReference>
<comment type="caution">
    <text evidence="6">The sequence shown here is derived from an EMBL/GenBank/DDBJ whole genome shotgun (WGS) entry which is preliminary data.</text>
</comment>
<sequence>MVLVLLKGQIQSTLSVRFDLFGCGRGSTSSDAHQSFADQNLGGTQSLPREMQKGFLYRQRPYGHSCPQNIVPVQGLLQQGSSDETGSMEWSAETFSQLLASSQREGFGLSESPDNVSVNESPDGDLFTYFDRIEIPSSQSLHRHSPELQGGCHTRGTCSICARPLHLRSAWSDQGVLMNNVDLPVVAVLACSHTFHADCLEKWVLEALKHDPPCPKCDTGMNISKEGIADGVKGKKAESVSMKNRLPIIGSQFWRTSYSSSRLSQSRQLNLEKTKVPQEKGFLRKSFSRKPFSWTSRSVKESGTYRRVNSPARVSPENQS</sequence>
<evidence type="ECO:0000313" key="6">
    <source>
        <dbReference type="EMBL" id="KAH7282819.1"/>
    </source>
</evidence>
<evidence type="ECO:0000256" key="1">
    <source>
        <dbReference type="ARBA" id="ARBA00022723"/>
    </source>
</evidence>
<dbReference type="OrthoDB" id="1900223at2759"/>
<keyword evidence="2 4" id="KW-0863">Zinc-finger</keyword>
<reference evidence="6" key="1">
    <citation type="submission" date="2021-08" db="EMBL/GenBank/DDBJ databases">
        <title>WGS assembly of Ceratopteris richardii.</title>
        <authorList>
            <person name="Marchant D.B."/>
            <person name="Chen G."/>
            <person name="Jenkins J."/>
            <person name="Shu S."/>
            <person name="Leebens-Mack J."/>
            <person name="Grimwood J."/>
            <person name="Schmutz J."/>
            <person name="Soltis P."/>
            <person name="Soltis D."/>
            <person name="Chen Z.-H."/>
        </authorList>
    </citation>
    <scope>NUCLEOTIDE SEQUENCE</scope>
    <source>
        <strain evidence="6">Whitten #5841</strain>
        <tissue evidence="6">Leaf</tissue>
    </source>
</reference>
<protein>
    <recommendedName>
        <fullName evidence="5">RING-type domain-containing protein</fullName>
    </recommendedName>
</protein>
<dbReference type="PROSITE" id="PS50089">
    <property type="entry name" value="ZF_RING_2"/>
    <property type="match status" value="1"/>
</dbReference>
<evidence type="ECO:0000256" key="4">
    <source>
        <dbReference type="PROSITE-ProRule" id="PRU00175"/>
    </source>
</evidence>
<keyword evidence="3" id="KW-0862">Zinc</keyword>
<evidence type="ECO:0000256" key="3">
    <source>
        <dbReference type="ARBA" id="ARBA00022833"/>
    </source>
</evidence>
<dbReference type="GO" id="GO:0008270">
    <property type="term" value="F:zinc ion binding"/>
    <property type="evidence" value="ECO:0007669"/>
    <property type="project" value="UniProtKB-KW"/>
</dbReference>
<evidence type="ECO:0000313" key="7">
    <source>
        <dbReference type="Proteomes" id="UP000825935"/>
    </source>
</evidence>
<dbReference type="SUPFAM" id="SSF57850">
    <property type="entry name" value="RING/U-box"/>
    <property type="match status" value="1"/>
</dbReference>
<evidence type="ECO:0000256" key="2">
    <source>
        <dbReference type="ARBA" id="ARBA00022771"/>
    </source>
</evidence>
<dbReference type="InterPro" id="IPR001841">
    <property type="entry name" value="Znf_RING"/>
</dbReference>
<dbReference type="PANTHER" id="PTHR31150:SF32">
    <property type="entry name" value="RING_U-BOX SUPERFAMILY PROTEIN"/>
    <property type="match status" value="1"/>
</dbReference>